<dbReference type="OrthoDB" id="6500770at2759"/>
<dbReference type="GO" id="GO:0030681">
    <property type="term" value="C:multimeric ribonuclease P complex"/>
    <property type="evidence" value="ECO:0007669"/>
    <property type="project" value="TreeGrafter"/>
</dbReference>
<dbReference type="InterPro" id="IPR038085">
    <property type="entry name" value="Rnp2-like_sf"/>
</dbReference>
<organism evidence="3">
    <name type="scientific">Oppiella nova</name>
    <dbReference type="NCBI Taxonomy" id="334625"/>
    <lineage>
        <taxon>Eukaryota</taxon>
        <taxon>Metazoa</taxon>
        <taxon>Ecdysozoa</taxon>
        <taxon>Arthropoda</taxon>
        <taxon>Chelicerata</taxon>
        <taxon>Arachnida</taxon>
        <taxon>Acari</taxon>
        <taxon>Acariformes</taxon>
        <taxon>Sarcoptiformes</taxon>
        <taxon>Oribatida</taxon>
        <taxon>Brachypylina</taxon>
        <taxon>Oppioidea</taxon>
        <taxon>Oppiidae</taxon>
        <taxon>Oppiella</taxon>
    </lineage>
</organism>
<dbReference type="SUPFAM" id="SSF160350">
    <property type="entry name" value="Rnp2-like"/>
    <property type="match status" value="1"/>
</dbReference>
<dbReference type="Proteomes" id="UP000728032">
    <property type="component" value="Unassembled WGS sequence"/>
</dbReference>
<dbReference type="GO" id="GO:0005730">
    <property type="term" value="C:nucleolus"/>
    <property type="evidence" value="ECO:0007669"/>
    <property type="project" value="TreeGrafter"/>
</dbReference>
<dbReference type="InterPro" id="IPR002759">
    <property type="entry name" value="Pop5/Rpp14/Rnp2-like"/>
</dbReference>
<dbReference type="GO" id="GO:0001682">
    <property type="term" value="P:tRNA 5'-leader removal"/>
    <property type="evidence" value="ECO:0007669"/>
    <property type="project" value="InterPro"/>
</dbReference>
<accession>A0A7R9MFK1</accession>
<protein>
    <submittedName>
        <fullName evidence="3">Uncharacterized protein</fullName>
    </submittedName>
</protein>
<evidence type="ECO:0000313" key="4">
    <source>
        <dbReference type="Proteomes" id="UP000728032"/>
    </source>
</evidence>
<evidence type="ECO:0000256" key="1">
    <source>
        <dbReference type="ARBA" id="ARBA00010800"/>
    </source>
</evidence>
<dbReference type="Gene3D" id="3.30.70.3250">
    <property type="entry name" value="Ribonuclease P, Pop5 subunit"/>
    <property type="match status" value="1"/>
</dbReference>
<gene>
    <name evidence="3" type="ORF">ONB1V03_LOCUS15857</name>
</gene>
<evidence type="ECO:0000313" key="3">
    <source>
        <dbReference type="EMBL" id="CAD7659261.1"/>
    </source>
</evidence>
<name>A0A7R9MFK1_9ACAR</name>
<dbReference type="GO" id="GO:0033204">
    <property type="term" value="F:ribonuclease P RNA binding"/>
    <property type="evidence" value="ECO:0007669"/>
    <property type="project" value="TreeGrafter"/>
</dbReference>
<dbReference type="PANTHER" id="PTHR15441:SF1">
    <property type="entry name" value="RIBONUCLEASE P PROTEIN SUBUNIT P14"/>
    <property type="match status" value="1"/>
</dbReference>
<keyword evidence="4" id="KW-1185">Reference proteome</keyword>
<reference evidence="3" key="1">
    <citation type="submission" date="2020-11" db="EMBL/GenBank/DDBJ databases">
        <authorList>
            <person name="Tran Van P."/>
        </authorList>
    </citation>
    <scope>NUCLEOTIDE SEQUENCE</scope>
</reference>
<keyword evidence="2" id="KW-0819">tRNA processing</keyword>
<dbReference type="EMBL" id="OC931763">
    <property type="protein sequence ID" value="CAD7659261.1"/>
    <property type="molecule type" value="Genomic_DNA"/>
</dbReference>
<dbReference type="AlphaFoldDB" id="A0A7R9MFK1"/>
<sequence>MSSVVRFRRIRDDSHYIYLDIELDFESADKTVPPIGVRQYKLMIMSSIRSLFGDFGAKLLVDLIQYRDRDFRAIIRSNAKDLVRIRNALIMPLDWEHRVCRFRIHKISHSLSSLAIDPIKPLILDNDV</sequence>
<dbReference type="Pfam" id="PF01900">
    <property type="entry name" value="RNase_P_Rpp14"/>
    <property type="match status" value="1"/>
</dbReference>
<comment type="similarity">
    <text evidence="1">Belongs to the eukaryotic/archaeal RNase P protein component 2 family.</text>
</comment>
<dbReference type="PANTHER" id="PTHR15441">
    <property type="entry name" value="RIBONUCLEASE P PROTEIN SUBUNIT P14"/>
    <property type="match status" value="1"/>
</dbReference>
<dbReference type="EMBL" id="CAJPVJ010016938">
    <property type="protein sequence ID" value="CAG2176423.1"/>
    <property type="molecule type" value="Genomic_DNA"/>
</dbReference>
<proteinExistence type="inferred from homology"/>
<evidence type="ECO:0000256" key="2">
    <source>
        <dbReference type="ARBA" id="ARBA00022694"/>
    </source>
</evidence>